<protein>
    <recommendedName>
        <fullName evidence="3">Pherophorin domain-containing protein</fullName>
    </recommendedName>
</protein>
<evidence type="ECO:0000256" key="1">
    <source>
        <dbReference type="SAM" id="MobiDB-lite"/>
    </source>
</evidence>
<organism evidence="4 5">
    <name type="scientific">Edaphochlamys debaryana</name>
    <dbReference type="NCBI Taxonomy" id="47281"/>
    <lineage>
        <taxon>Eukaryota</taxon>
        <taxon>Viridiplantae</taxon>
        <taxon>Chlorophyta</taxon>
        <taxon>core chlorophytes</taxon>
        <taxon>Chlorophyceae</taxon>
        <taxon>CS clade</taxon>
        <taxon>Chlamydomonadales</taxon>
        <taxon>Chlamydomonadales incertae sedis</taxon>
        <taxon>Edaphochlamys</taxon>
    </lineage>
</organism>
<accession>A0A835XR99</accession>
<name>A0A835XR99_9CHLO</name>
<evidence type="ECO:0000259" key="3">
    <source>
        <dbReference type="Pfam" id="PF12499"/>
    </source>
</evidence>
<evidence type="ECO:0000256" key="2">
    <source>
        <dbReference type="SAM" id="SignalP"/>
    </source>
</evidence>
<reference evidence="4" key="1">
    <citation type="journal article" date="2020" name="bioRxiv">
        <title>Comparative genomics of Chlamydomonas.</title>
        <authorList>
            <person name="Craig R.J."/>
            <person name="Hasan A.R."/>
            <person name="Ness R.W."/>
            <person name="Keightley P.D."/>
        </authorList>
    </citation>
    <scope>NUCLEOTIDE SEQUENCE</scope>
    <source>
        <strain evidence="4">CCAP 11/70</strain>
    </source>
</reference>
<sequence length="536" mass="58579">MWKRTVALLLALAVLAVPIDGQVERPAPVLAVPKPGESFPFASCLRPLSTSHYNAGYAISTTTSADGEETTCWILQCSEPQCTKPDADINRKNASCCTADLNKFEMNINMRCVPPGTEGRPFPATATYKGQPTAQVFSRRFGQTSGMTIHVSGLGGMGKAVQGTRFCLTLNKDALCPSIKDLLPEYPKWTVSLWDSRHNCCPVTNGSNPSPPSPRPPRPTPKAPKLPAHPSPRRPSFPPPPPAGCEQCYEFQAIPGPNVPTLNWFDSPANCETAKSAWNDNFDPTGARQHLITPGSFGTDRFRCAGDKASVCGSYRSPADATTAQEEVQWRILLEGVFQSNSGNCQSGLQGQSLSVRGRFKDACADAVEQFACAKPEPPPFPNCGACNNFTKAMQFQVSSAVTPRRASGDTTYYCVAVQATTPVENDQINRDYCKKVKSLYKVEFWLDYERRWDIKSIAIFDTDTNKAGLKVPATWGPAADNTLRVTSLEWSADYVRRRSPQICFEVKNAAGDIFSLSPAPAERKLWSAAFDARKK</sequence>
<keyword evidence="2" id="KW-0732">Signal</keyword>
<feature type="domain" description="Pherophorin" evidence="3">
    <location>
        <begin position="39"/>
        <end position="202"/>
    </location>
</feature>
<proteinExistence type="predicted"/>
<feature type="compositionally biased region" description="Pro residues" evidence="1">
    <location>
        <begin position="209"/>
        <end position="241"/>
    </location>
</feature>
<evidence type="ECO:0000313" key="5">
    <source>
        <dbReference type="Proteomes" id="UP000612055"/>
    </source>
</evidence>
<dbReference type="AlphaFoldDB" id="A0A835XR99"/>
<feature type="region of interest" description="Disordered" evidence="1">
    <location>
        <begin position="204"/>
        <end position="241"/>
    </location>
</feature>
<comment type="caution">
    <text evidence="4">The sequence shown here is derived from an EMBL/GenBank/DDBJ whole genome shotgun (WGS) entry which is preliminary data.</text>
</comment>
<feature type="chain" id="PRO_5032995572" description="Pherophorin domain-containing protein" evidence="2">
    <location>
        <begin position="22"/>
        <end position="536"/>
    </location>
</feature>
<evidence type="ECO:0000313" key="4">
    <source>
        <dbReference type="EMBL" id="KAG2489692.1"/>
    </source>
</evidence>
<dbReference type="Pfam" id="PF12499">
    <property type="entry name" value="DUF3707"/>
    <property type="match status" value="2"/>
</dbReference>
<dbReference type="Proteomes" id="UP000612055">
    <property type="component" value="Unassembled WGS sequence"/>
</dbReference>
<gene>
    <name evidence="4" type="ORF">HYH03_011801</name>
</gene>
<dbReference type="EMBL" id="JAEHOE010000070">
    <property type="protein sequence ID" value="KAG2489692.1"/>
    <property type="molecule type" value="Genomic_DNA"/>
</dbReference>
<keyword evidence="5" id="KW-1185">Reference proteome</keyword>
<dbReference type="InterPro" id="IPR024616">
    <property type="entry name" value="Pherophorin"/>
</dbReference>
<feature type="signal peptide" evidence="2">
    <location>
        <begin position="1"/>
        <end position="21"/>
    </location>
</feature>
<feature type="domain" description="Pherophorin" evidence="3">
    <location>
        <begin position="381"/>
        <end position="534"/>
    </location>
</feature>